<sequence length="101" mass="11039">MNSLASLTEWIGTLRTSMGSGMPSYLSSRLLVGAGPAAAGPRQGREHRPAKARPGTTVRSRQKLPEKRADRDETLRARPGGAPDWVWGTRPPLAHSLKERR</sequence>
<organism evidence="2 3">
    <name type="scientific">Ornithinimicrobium pekingense</name>
    <dbReference type="NCBI Taxonomy" id="384677"/>
    <lineage>
        <taxon>Bacteria</taxon>
        <taxon>Bacillati</taxon>
        <taxon>Actinomycetota</taxon>
        <taxon>Actinomycetes</taxon>
        <taxon>Micrococcales</taxon>
        <taxon>Ornithinimicrobiaceae</taxon>
        <taxon>Ornithinimicrobium</taxon>
    </lineage>
</organism>
<gene>
    <name evidence="2" type="ORF">GCM10011509_31490</name>
</gene>
<dbReference type="Proteomes" id="UP000662111">
    <property type="component" value="Unassembled WGS sequence"/>
</dbReference>
<evidence type="ECO:0000313" key="2">
    <source>
        <dbReference type="EMBL" id="GGK80689.1"/>
    </source>
</evidence>
<feature type="region of interest" description="Disordered" evidence="1">
    <location>
        <begin position="35"/>
        <end position="101"/>
    </location>
</feature>
<name>A0ABQ2FE99_9MICO</name>
<evidence type="ECO:0000313" key="3">
    <source>
        <dbReference type="Proteomes" id="UP000662111"/>
    </source>
</evidence>
<feature type="compositionally biased region" description="Basic and acidic residues" evidence="1">
    <location>
        <begin position="63"/>
        <end position="76"/>
    </location>
</feature>
<accession>A0ABQ2FE99</accession>
<dbReference type="EMBL" id="BMLB01000007">
    <property type="protein sequence ID" value="GGK80689.1"/>
    <property type="molecule type" value="Genomic_DNA"/>
</dbReference>
<comment type="caution">
    <text evidence="2">The sequence shown here is derived from an EMBL/GenBank/DDBJ whole genome shotgun (WGS) entry which is preliminary data.</text>
</comment>
<evidence type="ECO:0008006" key="4">
    <source>
        <dbReference type="Google" id="ProtNLM"/>
    </source>
</evidence>
<proteinExistence type="predicted"/>
<keyword evidence="3" id="KW-1185">Reference proteome</keyword>
<reference evidence="3" key="1">
    <citation type="journal article" date="2019" name="Int. J. Syst. Evol. Microbiol.">
        <title>The Global Catalogue of Microorganisms (GCM) 10K type strain sequencing project: providing services to taxonomists for standard genome sequencing and annotation.</title>
        <authorList>
            <consortium name="The Broad Institute Genomics Platform"/>
            <consortium name="The Broad Institute Genome Sequencing Center for Infectious Disease"/>
            <person name="Wu L."/>
            <person name="Ma J."/>
        </authorList>
    </citation>
    <scope>NUCLEOTIDE SEQUENCE [LARGE SCALE GENOMIC DNA]</scope>
    <source>
        <strain evidence="3">CGMCC 1.5362</strain>
    </source>
</reference>
<evidence type="ECO:0000256" key="1">
    <source>
        <dbReference type="SAM" id="MobiDB-lite"/>
    </source>
</evidence>
<protein>
    <recommendedName>
        <fullName evidence="4">PH domain-containing protein</fullName>
    </recommendedName>
</protein>